<comment type="caution">
    <text evidence="2">The sequence shown here is derived from an EMBL/GenBank/DDBJ whole genome shotgun (WGS) entry which is preliminary data.</text>
</comment>
<sequence>MEVGIGWSNLAGTIAVAVVLQAGFRFKWKVESISEHIDVLCLVLIASLAAFLTEVLEYDTPYLLLEHTIFTASSYIEVVGFVPAVWLVHQSTKKHDDVTRTGGVDLQRQATFFFASCLQA</sequence>
<keyword evidence="1" id="KW-0812">Transmembrane</keyword>
<evidence type="ECO:0000256" key="1">
    <source>
        <dbReference type="SAM" id="Phobius"/>
    </source>
</evidence>
<evidence type="ECO:0000313" key="3">
    <source>
        <dbReference type="Proteomes" id="UP000649617"/>
    </source>
</evidence>
<keyword evidence="1" id="KW-0472">Membrane</keyword>
<dbReference type="OrthoDB" id="444901at2759"/>
<keyword evidence="3" id="KW-1185">Reference proteome</keyword>
<evidence type="ECO:0000313" key="2">
    <source>
        <dbReference type="EMBL" id="CAE7399558.1"/>
    </source>
</evidence>
<keyword evidence="1" id="KW-1133">Transmembrane helix</keyword>
<organism evidence="2 3">
    <name type="scientific">Symbiodinium pilosum</name>
    <name type="common">Dinoflagellate</name>
    <dbReference type="NCBI Taxonomy" id="2952"/>
    <lineage>
        <taxon>Eukaryota</taxon>
        <taxon>Sar</taxon>
        <taxon>Alveolata</taxon>
        <taxon>Dinophyceae</taxon>
        <taxon>Suessiales</taxon>
        <taxon>Symbiodiniaceae</taxon>
        <taxon>Symbiodinium</taxon>
    </lineage>
</organism>
<feature type="transmembrane region" description="Helical" evidence="1">
    <location>
        <begin position="6"/>
        <end position="24"/>
    </location>
</feature>
<proteinExistence type="predicted"/>
<feature type="transmembrane region" description="Helical" evidence="1">
    <location>
        <begin position="36"/>
        <end position="56"/>
    </location>
</feature>
<dbReference type="EMBL" id="CAJNIZ010017535">
    <property type="protein sequence ID" value="CAE7399558.1"/>
    <property type="molecule type" value="Genomic_DNA"/>
</dbReference>
<name>A0A812QR60_SYMPI</name>
<accession>A0A812QR60</accession>
<feature type="transmembrane region" description="Helical" evidence="1">
    <location>
        <begin position="68"/>
        <end position="88"/>
    </location>
</feature>
<dbReference type="Proteomes" id="UP000649617">
    <property type="component" value="Unassembled WGS sequence"/>
</dbReference>
<reference evidence="2" key="1">
    <citation type="submission" date="2021-02" db="EMBL/GenBank/DDBJ databases">
        <authorList>
            <person name="Dougan E. K."/>
            <person name="Rhodes N."/>
            <person name="Thang M."/>
            <person name="Chan C."/>
        </authorList>
    </citation>
    <scope>NUCLEOTIDE SEQUENCE</scope>
</reference>
<protein>
    <submittedName>
        <fullName evidence="2">Uncharacterized protein</fullName>
    </submittedName>
</protein>
<dbReference type="AlphaFoldDB" id="A0A812QR60"/>
<gene>
    <name evidence="2" type="ORF">SPIL2461_LOCUS9847</name>
</gene>